<dbReference type="HOGENOM" id="CLU_078758_0_2_6"/>
<dbReference type="PIRSF" id="PIRSF002070">
    <property type="entry name" value="SSB"/>
    <property type="match status" value="1"/>
</dbReference>
<dbReference type="STRING" id="768066.HELO_2110"/>
<dbReference type="PANTHER" id="PTHR10302">
    <property type="entry name" value="SINGLE-STRANDED DNA-BINDING PROTEIN"/>
    <property type="match status" value="1"/>
</dbReference>
<dbReference type="HAMAP" id="MF_00984">
    <property type="entry name" value="SSB"/>
    <property type="match status" value="1"/>
</dbReference>
<dbReference type="SUPFAM" id="SSF50249">
    <property type="entry name" value="Nucleic acid-binding proteins"/>
    <property type="match status" value="1"/>
</dbReference>
<evidence type="ECO:0000313" key="6">
    <source>
        <dbReference type="EMBL" id="WPU48114.1"/>
    </source>
</evidence>
<dbReference type="InterPro" id="IPR011344">
    <property type="entry name" value="ssDNA-bd"/>
</dbReference>
<sequence length="169" mass="19196">MARGINKVILIGNVGQDPEIRFTQSGTPVGNINLATSDTWTDKQSGQRQERTEWHRLIVFRRLAEVAQQYVRKGSKLYVEGRLQTRKWQDQSGQDRYVTEIIVNDLQMLDSRQGQPQGNAQAQQQPSQNGYFDQQRQYQQQQTAPPNPPGGGDFDDEIPFAPMHPLMGG</sequence>
<evidence type="ECO:0000256" key="1">
    <source>
        <dbReference type="ARBA" id="ARBA00023125"/>
    </source>
</evidence>
<dbReference type="EMBL" id="CP139472">
    <property type="protein sequence ID" value="WPU48114.1"/>
    <property type="molecule type" value="Genomic_DNA"/>
</dbReference>
<dbReference type="GO" id="GO:0006260">
    <property type="term" value="P:DNA replication"/>
    <property type="evidence" value="ECO:0007669"/>
    <property type="project" value="InterPro"/>
</dbReference>
<reference evidence="6 8" key="4">
    <citation type="submission" date="2023-11" db="EMBL/GenBank/DDBJ databases">
        <title>MicrobeMod: A computational toolkit for identifying prokaryotic methylation and restriction-modification with nanopore sequencing.</title>
        <authorList>
            <person name="Crits-Christoph A."/>
            <person name="Kang S.C."/>
            <person name="Lee H."/>
            <person name="Ostrov N."/>
        </authorList>
    </citation>
    <scope>NUCLEOTIDE SEQUENCE [LARGE SCALE GENOMIC DNA]</scope>
    <source>
        <strain evidence="6 8">ATCC 33173</strain>
    </source>
</reference>
<protein>
    <recommendedName>
        <fullName evidence="2 3">Single-stranded DNA-binding protein</fullName>
        <shortName evidence="2">SSB</shortName>
    </recommendedName>
</protein>
<reference evidence="5" key="2">
    <citation type="submission" date="2010-05" db="EMBL/GenBank/DDBJ databases">
        <title>Revision and reannotation of the Halomonas elongata DSM 2581(T) genome.</title>
        <authorList>
            <person name="Pfeiffer F."/>
            <person name="Bagyan I."/>
            <person name="Alfaro-Espinoza G."/>
            <person name="Zamora-Lagos M.A."/>
            <person name="Habermann B."/>
            <person name="Oesterhelt D."/>
            <person name="Kunte H.J."/>
        </authorList>
    </citation>
    <scope>NUCLEOTIDE SEQUENCE</scope>
    <source>
        <strain evidence="5">Type strain: DSM 2581</strain>
    </source>
</reference>
<organism evidence="5 7">
    <name type="scientific">Halomonas elongata (strain ATCC 33173 / DSM 2581 / NBRC 15536 / NCIMB 2198 / 1H9)</name>
    <dbReference type="NCBI Taxonomy" id="768066"/>
    <lineage>
        <taxon>Bacteria</taxon>
        <taxon>Pseudomonadati</taxon>
        <taxon>Pseudomonadota</taxon>
        <taxon>Gammaproteobacteria</taxon>
        <taxon>Oceanospirillales</taxon>
        <taxon>Halomonadaceae</taxon>
        <taxon>Halomonas</taxon>
    </lineage>
</organism>
<evidence type="ECO:0000256" key="2">
    <source>
        <dbReference type="HAMAP-Rule" id="MF_00984"/>
    </source>
</evidence>
<feature type="compositionally biased region" description="Low complexity" evidence="4">
    <location>
        <begin position="113"/>
        <end position="142"/>
    </location>
</feature>
<dbReference type="PANTHER" id="PTHR10302:SF27">
    <property type="entry name" value="SINGLE-STRANDED DNA-BINDING PROTEIN"/>
    <property type="match status" value="1"/>
</dbReference>
<evidence type="ECO:0000313" key="8">
    <source>
        <dbReference type="Proteomes" id="UP001322512"/>
    </source>
</evidence>
<evidence type="ECO:0000256" key="3">
    <source>
        <dbReference type="PIRNR" id="PIRNR002070"/>
    </source>
</evidence>
<dbReference type="InterPro" id="IPR000424">
    <property type="entry name" value="Primosome_PriB/ssb"/>
</dbReference>
<dbReference type="GO" id="GO:0009295">
    <property type="term" value="C:nucleoid"/>
    <property type="evidence" value="ECO:0007669"/>
    <property type="project" value="TreeGrafter"/>
</dbReference>
<dbReference type="Proteomes" id="UP001322512">
    <property type="component" value="Chromosome"/>
</dbReference>
<comment type="subunit">
    <text evidence="2">Homotetramer.</text>
</comment>
<dbReference type="GeneID" id="91009391"/>
<dbReference type="PROSITE" id="PS50935">
    <property type="entry name" value="SSB"/>
    <property type="match status" value="1"/>
</dbReference>
<reference evidence="5" key="1">
    <citation type="journal article" date="2010" name="Environ. Microbiol.">
        <title>A blueprint of ectoine metabolism from the genome of the industrial producer Halomonas elongata DSM 2581(T).</title>
        <authorList>
            <person name="Schwibbert K."/>
            <person name="Marin-Sanguino A."/>
            <person name="Bagyan I."/>
            <person name="Heidrich G."/>
            <person name="Lentzen G."/>
            <person name="Seitz H."/>
            <person name="Rampp M."/>
            <person name="Schuster S.C."/>
            <person name="Klenk H.P."/>
            <person name="Pfeiffer F."/>
            <person name="Oesterhelt D."/>
            <person name="Kunte H.J."/>
        </authorList>
    </citation>
    <scope>NUCLEOTIDE SEQUENCE</scope>
    <source>
        <strain evidence="5">Type strain: DSM 2581</strain>
    </source>
</reference>
<dbReference type="AlphaFoldDB" id="E1VAE8"/>
<accession>E1VAE8</accession>
<dbReference type="RefSeq" id="WP_013331866.1">
    <property type="nucleotide sequence ID" value="NC_014532.2"/>
</dbReference>
<reference evidence="7" key="3">
    <citation type="journal article" date="2011" name="Environ. Microbiol.">
        <title>A blueprint of ectoine metabolism from the genome of the industrial producer Halomonas elongata DSM 2581(T).</title>
        <authorList>
            <person name="Schwibbert K."/>
            <person name="Marin-Sanguino A."/>
            <person name="Bagyan I."/>
            <person name="Heidrich G."/>
            <person name="Lentzen G."/>
            <person name="Seitz H."/>
            <person name="Rampp M."/>
            <person name="Schuster S.C."/>
            <person name="Klenk H.P."/>
            <person name="Pfeiffer F."/>
            <person name="Oesterhelt D."/>
            <person name="Kunte H.J."/>
        </authorList>
    </citation>
    <scope>NUCLEOTIDE SEQUENCE [LARGE SCALE GENOMIC DNA]</scope>
    <source>
        <strain evidence="7">ATCC 33173 / DSM 2581 / NBRC 15536 / NCIMB 2198 / 1H9</strain>
    </source>
</reference>
<dbReference type="OrthoDB" id="9809878at2"/>
<dbReference type="Gene3D" id="2.40.50.140">
    <property type="entry name" value="Nucleic acid-binding proteins"/>
    <property type="match status" value="1"/>
</dbReference>
<dbReference type="eggNOG" id="COG0629">
    <property type="taxonomic scope" value="Bacteria"/>
</dbReference>
<feature type="region of interest" description="Disordered" evidence="4">
    <location>
        <begin position="112"/>
        <end position="169"/>
    </location>
</feature>
<dbReference type="EMBL" id="FN869568">
    <property type="protein sequence ID" value="CBV41994.1"/>
    <property type="molecule type" value="Genomic_DNA"/>
</dbReference>
<dbReference type="NCBIfam" id="TIGR00621">
    <property type="entry name" value="ssb"/>
    <property type="match status" value="1"/>
</dbReference>
<proteinExistence type="inferred from homology"/>
<evidence type="ECO:0000313" key="7">
    <source>
        <dbReference type="Proteomes" id="UP000008707"/>
    </source>
</evidence>
<dbReference type="KEGG" id="hel:HELO_2110"/>
<keyword evidence="1 2" id="KW-0238">DNA-binding</keyword>
<dbReference type="Proteomes" id="UP000008707">
    <property type="component" value="Chromosome"/>
</dbReference>
<dbReference type="CDD" id="cd04496">
    <property type="entry name" value="SSB_OBF"/>
    <property type="match status" value="1"/>
</dbReference>
<dbReference type="InterPro" id="IPR012340">
    <property type="entry name" value="NA-bd_OB-fold"/>
</dbReference>
<dbReference type="GO" id="GO:0003697">
    <property type="term" value="F:single-stranded DNA binding"/>
    <property type="evidence" value="ECO:0007669"/>
    <property type="project" value="UniProtKB-UniRule"/>
</dbReference>
<keyword evidence="8" id="KW-1185">Reference proteome</keyword>
<gene>
    <name evidence="5" type="primary">ssb2</name>
    <name evidence="6" type="synonym">ssb</name>
    <name evidence="5" type="ordered locus">HELO_2110</name>
    <name evidence="6" type="ORF">SR933_04290</name>
</gene>
<comment type="caution">
    <text evidence="2">Lacks conserved residue(s) required for the propagation of feature annotation.</text>
</comment>
<name>E1VAE8_HALED</name>
<dbReference type="Pfam" id="PF00436">
    <property type="entry name" value="SSB"/>
    <property type="match status" value="1"/>
</dbReference>
<evidence type="ECO:0000256" key="4">
    <source>
        <dbReference type="SAM" id="MobiDB-lite"/>
    </source>
</evidence>
<evidence type="ECO:0000313" key="5">
    <source>
        <dbReference type="EMBL" id="CBV41994.1"/>
    </source>
</evidence>